<dbReference type="InterPro" id="IPR050716">
    <property type="entry name" value="MAGUK"/>
</dbReference>
<dbReference type="InterPro" id="IPR001478">
    <property type="entry name" value="PDZ"/>
</dbReference>
<dbReference type="Pfam" id="PF00595">
    <property type="entry name" value="PDZ"/>
    <property type="match status" value="1"/>
</dbReference>
<evidence type="ECO:0000259" key="5">
    <source>
        <dbReference type="PROSITE" id="PS50002"/>
    </source>
</evidence>
<name>A0AA35T610_GEOBA</name>
<dbReference type="InterPro" id="IPR004172">
    <property type="entry name" value="L27_dom"/>
</dbReference>
<dbReference type="InterPro" id="IPR027417">
    <property type="entry name" value="P-loop_NTPase"/>
</dbReference>
<feature type="region of interest" description="Disordered" evidence="4">
    <location>
        <begin position="304"/>
        <end position="328"/>
    </location>
</feature>
<dbReference type="Gene3D" id="3.40.50.300">
    <property type="entry name" value="P-loop containing nucleotide triphosphate hydrolases"/>
    <property type="match status" value="1"/>
</dbReference>
<evidence type="ECO:0000256" key="1">
    <source>
        <dbReference type="ARBA" id="ARBA00007014"/>
    </source>
</evidence>
<keyword evidence="10" id="KW-1185">Reference proteome</keyword>
<dbReference type="InterPro" id="IPR036028">
    <property type="entry name" value="SH3-like_dom_sf"/>
</dbReference>
<dbReference type="InterPro" id="IPR008145">
    <property type="entry name" value="GK/Ca_channel_bsu"/>
</dbReference>
<feature type="domain" description="L27" evidence="8">
    <location>
        <begin position="61"/>
        <end position="117"/>
    </location>
</feature>
<dbReference type="InterPro" id="IPR008144">
    <property type="entry name" value="Guanylate_kin-like_dom"/>
</dbReference>
<keyword evidence="2 3" id="KW-0728">SH3 domain</keyword>
<proteinExistence type="inferred from homology"/>
<dbReference type="SUPFAM" id="SSF52540">
    <property type="entry name" value="P-loop containing nucleoside triphosphate hydrolases"/>
    <property type="match status" value="1"/>
</dbReference>
<feature type="domain" description="PDZ" evidence="7">
    <location>
        <begin position="136"/>
        <end position="216"/>
    </location>
</feature>
<dbReference type="PROSITE" id="PS50106">
    <property type="entry name" value="PDZ"/>
    <property type="match status" value="1"/>
</dbReference>
<dbReference type="SMART" id="SM00326">
    <property type="entry name" value="SH3"/>
    <property type="match status" value="1"/>
</dbReference>
<comment type="similarity">
    <text evidence="1">Belongs to the MAGUK family.</text>
</comment>
<dbReference type="InterPro" id="IPR001452">
    <property type="entry name" value="SH3_domain"/>
</dbReference>
<evidence type="ECO:0000256" key="3">
    <source>
        <dbReference type="PROSITE-ProRule" id="PRU00192"/>
    </source>
</evidence>
<dbReference type="PANTHER" id="PTHR23122">
    <property type="entry name" value="MEMBRANE-ASSOCIATED GUANYLATE KINASE MAGUK"/>
    <property type="match status" value="1"/>
</dbReference>
<dbReference type="SMART" id="SM00228">
    <property type="entry name" value="PDZ"/>
    <property type="match status" value="1"/>
</dbReference>
<dbReference type="Pfam" id="PF00625">
    <property type="entry name" value="Guanylate_kin"/>
    <property type="match status" value="1"/>
</dbReference>
<evidence type="ECO:0000256" key="2">
    <source>
        <dbReference type="ARBA" id="ARBA00022443"/>
    </source>
</evidence>
<dbReference type="Pfam" id="PF02828">
    <property type="entry name" value="L27"/>
    <property type="match status" value="1"/>
</dbReference>
<evidence type="ECO:0000259" key="7">
    <source>
        <dbReference type="PROSITE" id="PS50106"/>
    </source>
</evidence>
<dbReference type="Pfam" id="PF07653">
    <property type="entry name" value="SH3_2"/>
    <property type="match status" value="1"/>
</dbReference>
<dbReference type="Proteomes" id="UP001174909">
    <property type="component" value="Unassembled WGS sequence"/>
</dbReference>
<comment type="caution">
    <text evidence="9">The sequence shown here is derived from an EMBL/GenBank/DDBJ whole genome shotgun (WGS) entry which is preliminary data.</text>
</comment>
<dbReference type="CDD" id="cd11862">
    <property type="entry name" value="SH3_MPP"/>
    <property type="match status" value="1"/>
</dbReference>
<dbReference type="InterPro" id="IPR036892">
    <property type="entry name" value="L27_dom_sf"/>
</dbReference>
<feature type="region of interest" description="Disordered" evidence="4">
    <location>
        <begin position="372"/>
        <end position="397"/>
    </location>
</feature>
<evidence type="ECO:0000313" key="10">
    <source>
        <dbReference type="Proteomes" id="UP001174909"/>
    </source>
</evidence>
<reference evidence="9" key="1">
    <citation type="submission" date="2023-03" db="EMBL/GenBank/DDBJ databases">
        <authorList>
            <person name="Steffen K."/>
            <person name="Cardenas P."/>
        </authorList>
    </citation>
    <scope>NUCLEOTIDE SEQUENCE</scope>
</reference>
<feature type="domain" description="SH3" evidence="5">
    <location>
        <begin position="226"/>
        <end position="297"/>
    </location>
</feature>
<sequence>MSARDATRSILSLLDSLQKLSPRLEGRKDDFQFLQALVESNEFHSLIKVHHEVSAATTSSSEAKCTNALTVCHSLAYDLETSRHPETQQLFDLLTSPHMDALVSVHDRVANKEYPAVYSTAAQGSPPSLDEESVTRVRIDKQNDPLGATVKTGKNGRVLISRVLHGGAADKSGLLHAGDIIHEINGTGVRGFSVDQVAELMVDLRGTVVFKITPAISDLRPKRRTQAPTYMRTYFSYDPQQDNQTPCPEAGLKFDYGEILHIVNQDDPNWWQAVQYSNKNNTQAGIIPSKFMKEKLLCLEEMNQQTPPKKKGRNKKSMYSPSDTGGAGERMVTYERVVKIEPQLGKPRPIMLVAPRGGPFDMETLRARIVQSNPQRFGSPVKHTSRPPKPREEERGQYEFVSRQRMERDIRNNHYVEHGYFSGHYYGTSIRSIRSIIDSGRTCILVLIPSAIKLVRTGELKPFVAYCRAPTIEEMKENWVPSGHIKESHIHDVVRQARHLEDTYGRYFDHNIHFHDVESARDEVIALVDRLAQEQQWVPASWQENTAP</sequence>
<dbReference type="InterPro" id="IPR014775">
    <property type="entry name" value="L27_C"/>
</dbReference>
<dbReference type="SUPFAM" id="SSF101288">
    <property type="entry name" value="L27 domain"/>
    <property type="match status" value="1"/>
</dbReference>
<feature type="domain" description="Guanylate kinase-like" evidence="6">
    <location>
        <begin position="347"/>
        <end position="529"/>
    </location>
</feature>
<evidence type="ECO:0000259" key="6">
    <source>
        <dbReference type="PROSITE" id="PS50052"/>
    </source>
</evidence>
<dbReference type="AlphaFoldDB" id="A0AA35T610"/>
<dbReference type="SUPFAM" id="SSF50156">
    <property type="entry name" value="PDZ domain-like"/>
    <property type="match status" value="1"/>
</dbReference>
<evidence type="ECO:0000256" key="4">
    <source>
        <dbReference type="SAM" id="MobiDB-lite"/>
    </source>
</evidence>
<dbReference type="PROSITE" id="PS50002">
    <property type="entry name" value="SH3"/>
    <property type="match status" value="1"/>
</dbReference>
<dbReference type="Gene3D" id="2.30.42.10">
    <property type="match status" value="1"/>
</dbReference>
<dbReference type="SUPFAM" id="SSF50044">
    <property type="entry name" value="SH3-domain"/>
    <property type="match status" value="1"/>
</dbReference>
<organism evidence="9 10">
    <name type="scientific">Geodia barretti</name>
    <name type="common">Barrett's horny sponge</name>
    <dbReference type="NCBI Taxonomy" id="519541"/>
    <lineage>
        <taxon>Eukaryota</taxon>
        <taxon>Metazoa</taxon>
        <taxon>Porifera</taxon>
        <taxon>Demospongiae</taxon>
        <taxon>Heteroscleromorpha</taxon>
        <taxon>Tetractinellida</taxon>
        <taxon>Astrophorina</taxon>
        <taxon>Geodiidae</taxon>
        <taxon>Geodia</taxon>
    </lineage>
</organism>
<dbReference type="PROSITE" id="PS50052">
    <property type="entry name" value="GUANYLATE_KINASE_2"/>
    <property type="match status" value="1"/>
</dbReference>
<dbReference type="SMART" id="SM00072">
    <property type="entry name" value="GuKc"/>
    <property type="match status" value="1"/>
</dbReference>
<protein>
    <submittedName>
        <fullName evidence="9">MAGUK p55 subfamily member 5</fullName>
    </submittedName>
</protein>
<dbReference type="EMBL" id="CASHTH010003238">
    <property type="protein sequence ID" value="CAI8042118.1"/>
    <property type="molecule type" value="Genomic_DNA"/>
</dbReference>
<gene>
    <name evidence="9" type="ORF">GBAR_LOCUS23385</name>
</gene>
<dbReference type="PROSITE" id="PS51022">
    <property type="entry name" value="L27"/>
    <property type="match status" value="1"/>
</dbReference>
<dbReference type="InterPro" id="IPR036034">
    <property type="entry name" value="PDZ_sf"/>
</dbReference>
<dbReference type="Gene3D" id="1.10.287.650">
    <property type="entry name" value="L27 domain"/>
    <property type="match status" value="1"/>
</dbReference>
<evidence type="ECO:0000259" key="8">
    <source>
        <dbReference type="PROSITE" id="PS51022"/>
    </source>
</evidence>
<accession>A0AA35T610</accession>
<evidence type="ECO:0000313" key="9">
    <source>
        <dbReference type="EMBL" id="CAI8042118.1"/>
    </source>
</evidence>
<dbReference type="Gene3D" id="2.30.30.40">
    <property type="entry name" value="SH3 Domains"/>
    <property type="match status" value="1"/>
</dbReference>
<dbReference type="SMART" id="SM00569">
    <property type="entry name" value="L27"/>
    <property type="match status" value="2"/>
</dbReference>